<reference evidence="1" key="2">
    <citation type="journal article" date="2023" name="IMA Fungus">
        <title>Comparative genomic study of the Penicillium genus elucidates a diverse pangenome and 15 lateral gene transfer events.</title>
        <authorList>
            <person name="Petersen C."/>
            <person name="Sorensen T."/>
            <person name="Nielsen M.R."/>
            <person name="Sondergaard T.E."/>
            <person name="Sorensen J.L."/>
            <person name="Fitzpatrick D.A."/>
            <person name="Frisvad J.C."/>
            <person name="Nielsen K.L."/>
        </authorList>
    </citation>
    <scope>NUCLEOTIDE SEQUENCE</scope>
    <source>
        <strain evidence="1">IBT 3081</strain>
    </source>
</reference>
<evidence type="ECO:0000313" key="1">
    <source>
        <dbReference type="EMBL" id="KAJ5373912.1"/>
    </source>
</evidence>
<reference evidence="1" key="1">
    <citation type="submission" date="2022-12" db="EMBL/GenBank/DDBJ databases">
        <authorList>
            <person name="Petersen C."/>
        </authorList>
    </citation>
    <scope>NUCLEOTIDE SEQUENCE</scope>
    <source>
        <strain evidence="1">IBT 3081</strain>
    </source>
</reference>
<protein>
    <submittedName>
        <fullName evidence="1">Uncharacterized protein</fullName>
    </submittedName>
</protein>
<proteinExistence type="predicted"/>
<dbReference type="Proteomes" id="UP001147752">
    <property type="component" value="Unassembled WGS sequence"/>
</dbReference>
<sequence length="81" mass="8936">MCDIAAQNVFGLTISADCHDGFDFTLISEENFFLPPSLHYSGAAMIHRETGIPASTPWLALASIHRNLLEPLVEVADYPIY</sequence>
<dbReference type="GeneID" id="81462831"/>
<accession>A0A9W9S899</accession>
<comment type="caution">
    <text evidence="1">The sequence shown here is derived from an EMBL/GenBank/DDBJ whole genome shotgun (WGS) entry which is preliminary data.</text>
</comment>
<evidence type="ECO:0000313" key="2">
    <source>
        <dbReference type="Proteomes" id="UP001147752"/>
    </source>
</evidence>
<gene>
    <name evidence="1" type="ORF">N7517_005918</name>
</gene>
<dbReference type="RefSeq" id="XP_056579898.1">
    <property type="nucleotide sequence ID" value="XM_056723648.1"/>
</dbReference>
<keyword evidence="2" id="KW-1185">Reference proteome</keyword>
<dbReference type="OrthoDB" id="10537730at2759"/>
<name>A0A9W9S899_9EURO</name>
<dbReference type="EMBL" id="JAPZBT010000002">
    <property type="protein sequence ID" value="KAJ5373912.1"/>
    <property type="molecule type" value="Genomic_DNA"/>
</dbReference>
<organism evidence="1 2">
    <name type="scientific">Penicillium concentricum</name>
    <dbReference type="NCBI Taxonomy" id="293559"/>
    <lineage>
        <taxon>Eukaryota</taxon>
        <taxon>Fungi</taxon>
        <taxon>Dikarya</taxon>
        <taxon>Ascomycota</taxon>
        <taxon>Pezizomycotina</taxon>
        <taxon>Eurotiomycetes</taxon>
        <taxon>Eurotiomycetidae</taxon>
        <taxon>Eurotiales</taxon>
        <taxon>Aspergillaceae</taxon>
        <taxon>Penicillium</taxon>
    </lineage>
</organism>
<dbReference type="AlphaFoldDB" id="A0A9W9S899"/>